<evidence type="ECO:0000313" key="2">
    <source>
        <dbReference type="EMBL" id="GIJ60323.1"/>
    </source>
</evidence>
<keyword evidence="1" id="KW-0732">Signal</keyword>
<keyword evidence="3" id="KW-1185">Reference proteome</keyword>
<protein>
    <submittedName>
        <fullName evidence="2">Uncharacterized protein</fullName>
    </submittedName>
</protein>
<evidence type="ECO:0000256" key="1">
    <source>
        <dbReference type="SAM" id="SignalP"/>
    </source>
</evidence>
<comment type="caution">
    <text evidence="2">The sequence shown here is derived from an EMBL/GenBank/DDBJ whole genome shotgun (WGS) entry which is preliminary data.</text>
</comment>
<organism evidence="2 3">
    <name type="scientific">Virgisporangium aurantiacum</name>
    <dbReference type="NCBI Taxonomy" id="175570"/>
    <lineage>
        <taxon>Bacteria</taxon>
        <taxon>Bacillati</taxon>
        <taxon>Actinomycetota</taxon>
        <taxon>Actinomycetes</taxon>
        <taxon>Micromonosporales</taxon>
        <taxon>Micromonosporaceae</taxon>
        <taxon>Virgisporangium</taxon>
    </lineage>
</organism>
<sequence>MRPVAVLLLIAALTVPQQASAAAPTAADPAGRLTNLAHLDWLRDTVTPPGQARHTTYRLDREPTVGVLWTYADRDPDGSYRRIGGGRYDPASDTYGQGAFNADDVSRAAVVYLRHWRATGRATSRDAAYQLLRGLTYLQTADGPDAGNVVLWMQPDGTLNRSADPPESPDPSDSADSYWLARTLWALGEGYAAFRQADPRFAAFLRDRLNLAVHAVERQPLARYGQWLRIDGTPAPAWLIAQGADATGEALIGLAAYVEASGDPHARAVLGRLAEGVAAMRAGTARTWPFGAILPWALSRSVWHAWGGLAPAGLARASTTTGVETFRNAALADTASFTPHLLIAAGPENGWLPTPADRVQIAYGAQSRVESLLSTATAADRPGLVAVAGIAAAWFFGNNPAGTAMYDPASGRTFDGVDGAGVVNRNSGAESTIHGLLAMLALDAAPAAATIARTATVRERRTWSMVEAESGTLAGDATVYRPAEAWTGESLWSGGAGVRLGTGGSLSLTLSGAGLVLPVVELEPGAGTTRWSTGGVVRHGDVGEQGDSPAPGLLTVRTLSRSTGSGPLTVTGLDRTSIVDAVLVQPELEWLALGQPSSRHATVMVRSFAESVRRVTVAVPGGGPALVSGYDHTGRLVTRHTAGGSGVALVVAPGGFTIVRR</sequence>
<dbReference type="Proteomes" id="UP000612585">
    <property type="component" value="Unassembled WGS sequence"/>
</dbReference>
<reference evidence="2" key="1">
    <citation type="submission" date="2021-01" db="EMBL/GenBank/DDBJ databases">
        <title>Whole genome shotgun sequence of Virgisporangium aurantiacum NBRC 16421.</title>
        <authorList>
            <person name="Komaki H."/>
            <person name="Tamura T."/>
        </authorList>
    </citation>
    <scope>NUCLEOTIDE SEQUENCE</scope>
    <source>
        <strain evidence="2">NBRC 16421</strain>
    </source>
</reference>
<feature type="signal peptide" evidence="1">
    <location>
        <begin position="1"/>
        <end position="21"/>
    </location>
</feature>
<proteinExistence type="predicted"/>
<name>A0A8J3ZFD3_9ACTN</name>
<gene>
    <name evidence="2" type="ORF">Vau01_078390</name>
</gene>
<dbReference type="RefSeq" id="WP_204004441.1">
    <property type="nucleotide sequence ID" value="NZ_BOPG01000051.1"/>
</dbReference>
<evidence type="ECO:0000313" key="3">
    <source>
        <dbReference type="Proteomes" id="UP000612585"/>
    </source>
</evidence>
<accession>A0A8J3ZFD3</accession>
<dbReference type="EMBL" id="BOPG01000051">
    <property type="protein sequence ID" value="GIJ60323.1"/>
    <property type="molecule type" value="Genomic_DNA"/>
</dbReference>
<dbReference type="AlphaFoldDB" id="A0A8J3ZFD3"/>
<feature type="chain" id="PRO_5035226218" evidence="1">
    <location>
        <begin position="22"/>
        <end position="661"/>
    </location>
</feature>